<feature type="compositionally biased region" description="Basic and acidic residues" evidence="2">
    <location>
        <begin position="86"/>
        <end position="113"/>
    </location>
</feature>
<dbReference type="AlphaFoldDB" id="M1DFP9"/>
<dbReference type="PaxDb" id="4113-PGSC0003DMT400088318"/>
<accession>M1DFP9</accession>
<evidence type="ECO:0000313" key="4">
    <source>
        <dbReference type="Proteomes" id="UP000011115"/>
    </source>
</evidence>
<name>M1DFP9_SOLTU</name>
<dbReference type="Gramene" id="PGSC0003DMT400088318">
    <property type="protein sequence ID" value="PGSC0003DMT400088318"/>
    <property type="gene ID" value="PGSC0003DMG400037889"/>
</dbReference>
<organism evidence="3 4">
    <name type="scientific">Solanum tuberosum</name>
    <name type="common">Potato</name>
    <dbReference type="NCBI Taxonomy" id="4113"/>
    <lineage>
        <taxon>Eukaryota</taxon>
        <taxon>Viridiplantae</taxon>
        <taxon>Streptophyta</taxon>
        <taxon>Embryophyta</taxon>
        <taxon>Tracheophyta</taxon>
        <taxon>Spermatophyta</taxon>
        <taxon>Magnoliopsida</taxon>
        <taxon>eudicotyledons</taxon>
        <taxon>Gunneridae</taxon>
        <taxon>Pentapetalae</taxon>
        <taxon>asterids</taxon>
        <taxon>lamiids</taxon>
        <taxon>Solanales</taxon>
        <taxon>Solanaceae</taxon>
        <taxon>Solanoideae</taxon>
        <taxon>Solaneae</taxon>
        <taxon>Solanum</taxon>
    </lineage>
</organism>
<protein>
    <submittedName>
        <fullName evidence="3">Polyprotein protein</fullName>
    </submittedName>
</protein>
<dbReference type="HOGENOM" id="CLU_029307_11_2_1"/>
<reference evidence="4" key="1">
    <citation type="journal article" date="2011" name="Nature">
        <title>Genome sequence and analysis of the tuber crop potato.</title>
        <authorList>
            <consortium name="The Potato Genome Sequencing Consortium"/>
        </authorList>
    </citation>
    <scope>NUCLEOTIDE SEQUENCE [LARGE SCALE GENOMIC DNA]</scope>
    <source>
        <strain evidence="4">cv. DM1-3 516 R44</strain>
    </source>
</reference>
<feature type="region of interest" description="Disordered" evidence="2">
    <location>
        <begin position="70"/>
        <end position="148"/>
    </location>
</feature>
<evidence type="ECO:0000256" key="1">
    <source>
        <dbReference type="SAM" id="Coils"/>
    </source>
</evidence>
<evidence type="ECO:0000313" key="3">
    <source>
        <dbReference type="EnsemblPlants" id="PGSC0003DMT400088318"/>
    </source>
</evidence>
<keyword evidence="4" id="KW-1185">Reference proteome</keyword>
<proteinExistence type="predicted"/>
<evidence type="ECO:0000256" key="2">
    <source>
        <dbReference type="SAM" id="MobiDB-lite"/>
    </source>
</evidence>
<dbReference type="InParanoid" id="M1DFP9"/>
<feature type="coiled-coil region" evidence="1">
    <location>
        <begin position="29"/>
        <end position="56"/>
    </location>
</feature>
<reference evidence="3" key="2">
    <citation type="submission" date="2015-06" db="UniProtKB">
        <authorList>
            <consortium name="EnsemblPlants"/>
        </authorList>
    </citation>
    <scope>IDENTIFICATION</scope>
    <source>
        <strain evidence="3">DM1-3 516 R44</strain>
    </source>
</reference>
<dbReference type="Proteomes" id="UP000011115">
    <property type="component" value="Unassembled WGS sequence"/>
</dbReference>
<keyword evidence="1" id="KW-0175">Coiled coil</keyword>
<dbReference type="EnsemblPlants" id="PGSC0003DMT400088318">
    <property type="protein sequence ID" value="PGSC0003DMT400088318"/>
    <property type="gene ID" value="PGSC0003DMG400037889"/>
</dbReference>
<sequence>MIRIAITDAMTPLSTTIDPLAKIVVCEHNQGSTEEVMALKAAIAKLRKDVDQLKATDVSMVIGTVEIPDMPEFPQKINGHGGRTKKVADHESEAKTNEATHEETEGSADKDSTETDEIMIDVVVQASSEKSLAARSSGAGPSGGHSEY</sequence>